<name>A0A1F5NYY9_9BACT</name>
<accession>A0A1F5NYY9</accession>
<comment type="caution">
    <text evidence="1">The sequence shown here is derived from an EMBL/GenBank/DDBJ whole genome shotgun (WGS) entry which is preliminary data.</text>
</comment>
<dbReference type="EMBL" id="MFEN01000062">
    <property type="protein sequence ID" value="OGE82861.1"/>
    <property type="molecule type" value="Genomic_DNA"/>
</dbReference>
<proteinExistence type="predicted"/>
<dbReference type="AlphaFoldDB" id="A0A1F5NYY9"/>
<reference evidence="1 2" key="1">
    <citation type="journal article" date="2016" name="Nat. Commun.">
        <title>Thousands of microbial genomes shed light on interconnected biogeochemical processes in an aquifer system.</title>
        <authorList>
            <person name="Anantharaman K."/>
            <person name="Brown C.T."/>
            <person name="Hug L.A."/>
            <person name="Sharon I."/>
            <person name="Castelle C.J."/>
            <person name="Probst A.J."/>
            <person name="Thomas B.C."/>
            <person name="Singh A."/>
            <person name="Wilkins M.J."/>
            <person name="Karaoz U."/>
            <person name="Brodie E.L."/>
            <person name="Williams K.H."/>
            <person name="Hubbard S.S."/>
            <person name="Banfield J.F."/>
        </authorList>
    </citation>
    <scope>NUCLEOTIDE SEQUENCE [LARGE SCALE GENOMIC DNA]</scope>
</reference>
<dbReference type="Proteomes" id="UP000176339">
    <property type="component" value="Unassembled WGS sequence"/>
</dbReference>
<organism evidence="1 2">
    <name type="scientific">Candidatus Doudnabacteria bacterium RIFCSPHIGHO2_01_FULL_49_9</name>
    <dbReference type="NCBI Taxonomy" id="1817827"/>
    <lineage>
        <taxon>Bacteria</taxon>
        <taxon>Candidatus Doudnaibacteriota</taxon>
    </lineage>
</organism>
<evidence type="ECO:0000313" key="1">
    <source>
        <dbReference type="EMBL" id="OGE82861.1"/>
    </source>
</evidence>
<gene>
    <name evidence="1" type="ORF">A2846_01285</name>
</gene>
<protein>
    <submittedName>
        <fullName evidence="1">Uncharacterized protein</fullName>
    </submittedName>
</protein>
<evidence type="ECO:0000313" key="2">
    <source>
        <dbReference type="Proteomes" id="UP000176339"/>
    </source>
</evidence>
<sequence length="135" mass="15013">MSQTKYPQLWDESGKPVGWDSLKEGYLVKVSMDYSTSDRDDFGFFRGTDDCPEGIAGIHRLFLEVPDNIAPNTVPGYCNGKCVVCDFSRIQLVEIVSREAHAARLIFDSIGRLKLHRNTLRDTVTAASRALTGAD</sequence>